<protein>
    <submittedName>
        <fullName evidence="1">Uncharacterized protein</fullName>
    </submittedName>
</protein>
<keyword evidence="2" id="KW-1185">Reference proteome</keyword>
<reference evidence="1 2" key="1">
    <citation type="submission" date="2020-04" db="EMBL/GenBank/DDBJ databases">
        <authorList>
            <person name="De Canck E."/>
        </authorList>
    </citation>
    <scope>NUCLEOTIDE SEQUENCE [LARGE SCALE GENOMIC DNA]</scope>
    <source>
        <strain evidence="1 2">LMG 27177</strain>
    </source>
</reference>
<dbReference type="AlphaFoldDB" id="A0A6J5FL38"/>
<gene>
    <name evidence="1" type="ORF">LMG27177_01186</name>
</gene>
<dbReference type="Proteomes" id="UP000494252">
    <property type="component" value="Unassembled WGS sequence"/>
</dbReference>
<accession>A0A6J5FL38</accession>
<sequence>MFKAIGAAAAATALVYEATTIGYSALMLGVVLPAEQRCERDAMQAALQMERDPQAADTQFLDVTKTCERSASIVGALVPPVFKP</sequence>
<dbReference type="RefSeq" id="WP_175158530.1">
    <property type="nucleotide sequence ID" value="NZ_CADIKI010000003.1"/>
</dbReference>
<evidence type="ECO:0000313" key="1">
    <source>
        <dbReference type="EMBL" id="CAB3782189.1"/>
    </source>
</evidence>
<evidence type="ECO:0000313" key="2">
    <source>
        <dbReference type="Proteomes" id="UP000494252"/>
    </source>
</evidence>
<proteinExistence type="predicted"/>
<organism evidence="1 2">
    <name type="scientific">Paraburkholderia fynbosensis</name>
    <dbReference type="NCBI Taxonomy" id="1200993"/>
    <lineage>
        <taxon>Bacteria</taxon>
        <taxon>Pseudomonadati</taxon>
        <taxon>Pseudomonadota</taxon>
        <taxon>Betaproteobacteria</taxon>
        <taxon>Burkholderiales</taxon>
        <taxon>Burkholderiaceae</taxon>
        <taxon>Paraburkholderia</taxon>
    </lineage>
</organism>
<dbReference type="EMBL" id="CADIKI010000003">
    <property type="protein sequence ID" value="CAB3782189.1"/>
    <property type="molecule type" value="Genomic_DNA"/>
</dbReference>
<name>A0A6J5FL38_9BURK</name>